<keyword evidence="3" id="KW-1185">Reference proteome</keyword>
<evidence type="ECO:0000313" key="3">
    <source>
        <dbReference type="Proteomes" id="UP001216907"/>
    </source>
</evidence>
<feature type="domain" description="Transposase IS204/IS1001/IS1096/IS1165 DDE" evidence="1">
    <location>
        <begin position="153"/>
        <end position="217"/>
    </location>
</feature>
<dbReference type="RefSeq" id="WP_277860738.1">
    <property type="nucleotide sequence ID" value="NZ_JARRAG010000002.1"/>
</dbReference>
<dbReference type="NCBIfam" id="NF033550">
    <property type="entry name" value="transpos_ISL3"/>
    <property type="match status" value="1"/>
</dbReference>
<dbReference type="InterPro" id="IPR002560">
    <property type="entry name" value="Transposase_DDE"/>
</dbReference>
<dbReference type="Proteomes" id="UP001216907">
    <property type="component" value="Unassembled WGS sequence"/>
</dbReference>
<dbReference type="Pfam" id="PF01610">
    <property type="entry name" value="DDE_Tnp_ISL3"/>
    <property type="match status" value="1"/>
</dbReference>
<protein>
    <submittedName>
        <fullName evidence="2">ISL3 family transposase</fullName>
    </submittedName>
</protein>
<evidence type="ECO:0000313" key="2">
    <source>
        <dbReference type="EMBL" id="MDG3004380.1"/>
    </source>
</evidence>
<reference evidence="2 3" key="1">
    <citation type="submission" date="2023-03" db="EMBL/GenBank/DDBJ databases">
        <title>Paludisphaera mucosa sp. nov. a novel planctomycete from northern fen.</title>
        <authorList>
            <person name="Ivanova A."/>
        </authorList>
    </citation>
    <scope>NUCLEOTIDE SEQUENCE [LARGE SCALE GENOMIC DNA]</scope>
    <source>
        <strain evidence="2 3">Pla2</strain>
    </source>
</reference>
<evidence type="ECO:0000259" key="1">
    <source>
        <dbReference type="Pfam" id="PF01610"/>
    </source>
</evidence>
<accession>A0ABT6F9W4</accession>
<organism evidence="2 3">
    <name type="scientific">Paludisphaera mucosa</name>
    <dbReference type="NCBI Taxonomy" id="3030827"/>
    <lineage>
        <taxon>Bacteria</taxon>
        <taxon>Pseudomonadati</taxon>
        <taxon>Planctomycetota</taxon>
        <taxon>Planctomycetia</taxon>
        <taxon>Isosphaerales</taxon>
        <taxon>Isosphaeraceae</taxon>
        <taxon>Paludisphaera</taxon>
    </lineage>
</organism>
<proteinExistence type="predicted"/>
<dbReference type="PANTHER" id="PTHR33498:SF1">
    <property type="entry name" value="TRANSPOSASE FOR INSERTION SEQUENCE ELEMENT IS1557"/>
    <property type="match status" value="1"/>
</dbReference>
<name>A0ABT6F9W4_9BACT</name>
<dbReference type="PANTHER" id="PTHR33498">
    <property type="entry name" value="TRANSPOSASE FOR INSERTION SEQUENCE ELEMENT IS1557"/>
    <property type="match status" value="1"/>
</dbReference>
<dbReference type="EMBL" id="JARRAG010000002">
    <property type="protein sequence ID" value="MDG3004380.1"/>
    <property type="molecule type" value="Genomic_DNA"/>
</dbReference>
<comment type="caution">
    <text evidence="2">The sequence shown here is derived from an EMBL/GenBank/DDBJ whole genome shotgun (WGS) entry which is preliminary data.</text>
</comment>
<sequence>MLEPVPSRSGLRLDGVGLEDSPLALDPSSSTTCACCPLCDRVSPRVHGRYTRLIRDLSCRGRIARLRPTARRFRCENPACGRRIFAERSIDLADPHARATARLGAALVAVGMALGSDPAARLARALAKPVSPDALLRRVRRAPIGAAPTRRVLGLDDFAFRKGPRYGTILVDLERRRVIDLLSDREATTVAGWLRARPGVEVVSRDRAKAYAQAAGEGALDGVQVAD</sequence>
<gene>
    <name evidence="2" type="ORF">PZE19_11385</name>
</gene>
<dbReference type="InterPro" id="IPR047951">
    <property type="entry name" value="Transpos_ISL3"/>
</dbReference>